<name>A0ABN9VWW9_9DINO</name>
<dbReference type="EMBL" id="CAUYUJ010017642">
    <property type="protein sequence ID" value="CAK0876586.1"/>
    <property type="molecule type" value="Genomic_DNA"/>
</dbReference>
<dbReference type="Proteomes" id="UP001189429">
    <property type="component" value="Unassembled WGS sequence"/>
</dbReference>
<reference evidence="2" key="1">
    <citation type="submission" date="2023-10" db="EMBL/GenBank/DDBJ databases">
        <authorList>
            <person name="Chen Y."/>
            <person name="Shah S."/>
            <person name="Dougan E. K."/>
            <person name="Thang M."/>
            <person name="Chan C."/>
        </authorList>
    </citation>
    <scope>NUCLEOTIDE SEQUENCE [LARGE SCALE GENOMIC DNA]</scope>
</reference>
<proteinExistence type="predicted"/>
<protein>
    <submittedName>
        <fullName evidence="2">Uncharacterized protein</fullName>
    </submittedName>
</protein>
<evidence type="ECO:0000313" key="2">
    <source>
        <dbReference type="EMBL" id="CAK0876586.1"/>
    </source>
</evidence>
<gene>
    <name evidence="2" type="ORF">PCOR1329_LOCUS60892</name>
</gene>
<feature type="region of interest" description="Disordered" evidence="1">
    <location>
        <begin position="1"/>
        <end position="104"/>
    </location>
</feature>
<comment type="caution">
    <text evidence="2">The sequence shown here is derived from an EMBL/GenBank/DDBJ whole genome shotgun (WGS) entry which is preliminary data.</text>
</comment>
<sequence length="143" mass="15934">MSASRPAARSTSTRSEKEEKGGVYIYDYPGRGEDNSENSDNSDNIATTLAMERTPRWLRAGRPASHPVLRTQRSQPQKPRTGACASARTRLPPKRKAPWRASAAKQRSTLTIFVRYYARAANEQPDPRSFIPPCHPPPSLPFA</sequence>
<feature type="compositionally biased region" description="Low complexity" evidence="1">
    <location>
        <begin position="1"/>
        <end position="13"/>
    </location>
</feature>
<feature type="compositionally biased region" description="Pro residues" evidence="1">
    <location>
        <begin position="133"/>
        <end position="143"/>
    </location>
</feature>
<evidence type="ECO:0000313" key="3">
    <source>
        <dbReference type="Proteomes" id="UP001189429"/>
    </source>
</evidence>
<keyword evidence="3" id="KW-1185">Reference proteome</keyword>
<evidence type="ECO:0000256" key="1">
    <source>
        <dbReference type="SAM" id="MobiDB-lite"/>
    </source>
</evidence>
<feature type="region of interest" description="Disordered" evidence="1">
    <location>
        <begin position="124"/>
        <end position="143"/>
    </location>
</feature>
<accession>A0ABN9VWW9</accession>
<organism evidence="2 3">
    <name type="scientific">Prorocentrum cordatum</name>
    <dbReference type="NCBI Taxonomy" id="2364126"/>
    <lineage>
        <taxon>Eukaryota</taxon>
        <taxon>Sar</taxon>
        <taxon>Alveolata</taxon>
        <taxon>Dinophyceae</taxon>
        <taxon>Prorocentrales</taxon>
        <taxon>Prorocentraceae</taxon>
        <taxon>Prorocentrum</taxon>
    </lineage>
</organism>